<organism evidence="9 10">
    <name type="scientific">Pandoraea anhela</name>
    <dbReference type="NCBI Taxonomy" id="2508295"/>
    <lineage>
        <taxon>Bacteria</taxon>
        <taxon>Pseudomonadati</taxon>
        <taxon>Pseudomonadota</taxon>
        <taxon>Betaproteobacteria</taxon>
        <taxon>Burkholderiales</taxon>
        <taxon>Burkholderiaceae</taxon>
        <taxon>Pandoraea</taxon>
    </lineage>
</organism>
<dbReference type="AlphaFoldDB" id="A0A5E4WDD6"/>
<dbReference type="PROSITE" id="PS50893">
    <property type="entry name" value="ABC_TRANSPORTER_2"/>
    <property type="match status" value="1"/>
</dbReference>
<keyword evidence="6 9" id="KW-0067">ATP-binding</keyword>
<dbReference type="OrthoDB" id="9776369at2"/>
<dbReference type="InterPro" id="IPR003593">
    <property type="entry name" value="AAA+_ATPase"/>
</dbReference>
<keyword evidence="2" id="KW-0813">Transport</keyword>
<keyword evidence="4" id="KW-0997">Cell inner membrane</keyword>
<dbReference type="GO" id="GO:0015807">
    <property type="term" value="P:L-amino acid transport"/>
    <property type="evidence" value="ECO:0007669"/>
    <property type="project" value="TreeGrafter"/>
</dbReference>
<proteinExistence type="inferred from homology"/>
<evidence type="ECO:0000313" key="10">
    <source>
        <dbReference type="Proteomes" id="UP000406256"/>
    </source>
</evidence>
<dbReference type="InterPro" id="IPR027417">
    <property type="entry name" value="P-loop_NTPase"/>
</dbReference>
<evidence type="ECO:0000256" key="3">
    <source>
        <dbReference type="ARBA" id="ARBA00022475"/>
    </source>
</evidence>
<feature type="domain" description="ABC transporter" evidence="8">
    <location>
        <begin position="2"/>
        <end position="233"/>
    </location>
</feature>
<dbReference type="SMART" id="SM00382">
    <property type="entry name" value="AAA"/>
    <property type="match status" value="1"/>
</dbReference>
<evidence type="ECO:0000256" key="1">
    <source>
        <dbReference type="ARBA" id="ARBA00005417"/>
    </source>
</evidence>
<dbReference type="CDD" id="cd03224">
    <property type="entry name" value="ABC_TM1139_LivF_branched"/>
    <property type="match status" value="1"/>
</dbReference>
<dbReference type="InterPro" id="IPR052156">
    <property type="entry name" value="BCAA_Transport_ATP-bd_LivF"/>
</dbReference>
<evidence type="ECO:0000256" key="2">
    <source>
        <dbReference type="ARBA" id="ARBA00022448"/>
    </source>
</evidence>
<evidence type="ECO:0000256" key="6">
    <source>
        <dbReference type="ARBA" id="ARBA00022840"/>
    </source>
</evidence>
<dbReference type="GO" id="GO:0016887">
    <property type="term" value="F:ATP hydrolysis activity"/>
    <property type="evidence" value="ECO:0007669"/>
    <property type="project" value="InterPro"/>
</dbReference>
<evidence type="ECO:0000259" key="8">
    <source>
        <dbReference type="PROSITE" id="PS50893"/>
    </source>
</evidence>
<dbReference type="PANTHER" id="PTHR43820:SF4">
    <property type="entry name" value="HIGH-AFFINITY BRANCHED-CHAIN AMINO ACID TRANSPORT ATP-BINDING PROTEIN LIVF"/>
    <property type="match status" value="1"/>
</dbReference>
<dbReference type="GO" id="GO:0015658">
    <property type="term" value="F:branched-chain amino acid transmembrane transporter activity"/>
    <property type="evidence" value="ECO:0007669"/>
    <property type="project" value="TreeGrafter"/>
</dbReference>
<dbReference type="PANTHER" id="PTHR43820">
    <property type="entry name" value="HIGH-AFFINITY BRANCHED-CHAIN AMINO ACID TRANSPORT ATP-BINDING PROTEIN LIVF"/>
    <property type="match status" value="1"/>
</dbReference>
<dbReference type="EMBL" id="CABPSB010000011">
    <property type="protein sequence ID" value="VVE23097.1"/>
    <property type="molecule type" value="Genomic_DNA"/>
</dbReference>
<keyword evidence="10" id="KW-1185">Reference proteome</keyword>
<comment type="similarity">
    <text evidence="1">Belongs to the ABC transporter superfamily.</text>
</comment>
<dbReference type="RefSeq" id="WP_150669827.1">
    <property type="nucleotide sequence ID" value="NZ_CABPSB010000011.1"/>
</dbReference>
<evidence type="ECO:0000256" key="7">
    <source>
        <dbReference type="ARBA" id="ARBA00022970"/>
    </source>
</evidence>
<keyword evidence="7" id="KW-0029">Amino-acid transport</keyword>
<keyword evidence="3" id="KW-1003">Cell membrane</keyword>
<dbReference type="PROSITE" id="PS00211">
    <property type="entry name" value="ABC_TRANSPORTER_1"/>
    <property type="match status" value="1"/>
</dbReference>
<dbReference type="Gene3D" id="3.40.50.300">
    <property type="entry name" value="P-loop containing nucleotide triphosphate hydrolases"/>
    <property type="match status" value="1"/>
</dbReference>
<evidence type="ECO:0000256" key="5">
    <source>
        <dbReference type="ARBA" id="ARBA00022741"/>
    </source>
</evidence>
<dbReference type="InterPro" id="IPR017871">
    <property type="entry name" value="ABC_transporter-like_CS"/>
</dbReference>
<gene>
    <name evidence="9" type="primary">livF_3</name>
    <name evidence="9" type="ORF">PAN31108_03235</name>
</gene>
<keyword evidence="4" id="KW-0472">Membrane</keyword>
<protein>
    <submittedName>
        <fullName evidence="9">Leucine/isoleucine/valine transporter ATP-binding subunit</fullName>
    </submittedName>
</protein>
<sequence length="244" mass="26596">MLDVRNIHVRYGAVDALRGVSLQVPKGKTVAVIGANGAGKTTLMRAISGLVPLAGGEIACEEQTMSKCRPSVIARRGISLVPEGRQIFSRLSVEENLRLGGFWLARASYPEALERVMAMFPRLRDRFHHLGGLLSGGEQQMLAIARALLAQPRLLLLDEPSMGLAPAIVDEIFETLRTLRESGVTVLLVEQSVQRALDAADYAYLLDLGRVAAEGRPIDLLRNTDLTQHYLGQEAPVDQEVVHA</sequence>
<dbReference type="Proteomes" id="UP000406256">
    <property type="component" value="Unassembled WGS sequence"/>
</dbReference>
<evidence type="ECO:0000256" key="4">
    <source>
        <dbReference type="ARBA" id="ARBA00022519"/>
    </source>
</evidence>
<dbReference type="Pfam" id="PF00005">
    <property type="entry name" value="ABC_tran"/>
    <property type="match status" value="1"/>
</dbReference>
<accession>A0A5E4WDD6</accession>
<keyword evidence="5" id="KW-0547">Nucleotide-binding</keyword>
<dbReference type="GO" id="GO:0005524">
    <property type="term" value="F:ATP binding"/>
    <property type="evidence" value="ECO:0007669"/>
    <property type="project" value="UniProtKB-KW"/>
</dbReference>
<evidence type="ECO:0000313" key="9">
    <source>
        <dbReference type="EMBL" id="VVE23097.1"/>
    </source>
</evidence>
<dbReference type="SUPFAM" id="SSF52540">
    <property type="entry name" value="P-loop containing nucleoside triphosphate hydrolases"/>
    <property type="match status" value="1"/>
</dbReference>
<dbReference type="InterPro" id="IPR003439">
    <property type="entry name" value="ABC_transporter-like_ATP-bd"/>
</dbReference>
<reference evidence="9 10" key="1">
    <citation type="submission" date="2019-08" db="EMBL/GenBank/DDBJ databases">
        <authorList>
            <person name="Peeters C."/>
        </authorList>
    </citation>
    <scope>NUCLEOTIDE SEQUENCE [LARGE SCALE GENOMIC DNA]</scope>
    <source>
        <strain evidence="9 10">LMG 31108</strain>
    </source>
</reference>
<name>A0A5E4WDD6_9BURK</name>